<name>A0A8B7PLD4_HYAAZ</name>
<reference evidence="3" key="1">
    <citation type="submission" date="2025-08" db="UniProtKB">
        <authorList>
            <consortium name="RefSeq"/>
        </authorList>
    </citation>
    <scope>IDENTIFICATION</scope>
    <source>
        <tissue evidence="3">Whole organism</tissue>
    </source>
</reference>
<dbReference type="GO" id="GO:0000460">
    <property type="term" value="P:maturation of 5.8S rRNA"/>
    <property type="evidence" value="ECO:0007669"/>
    <property type="project" value="TreeGrafter"/>
</dbReference>
<feature type="region of interest" description="Disordered" evidence="1">
    <location>
        <begin position="92"/>
        <end position="214"/>
    </location>
</feature>
<dbReference type="PANTHER" id="PTHR13582:SF0">
    <property type="entry name" value="M-PHASE PHOSPHOPROTEIN 6"/>
    <property type="match status" value="1"/>
</dbReference>
<sequence>MERKAKLSKGILELKFMKKSKEKFEKEAEEEEREQLYGDQLGTLHTGAHYVSMVPSHYDCNEYLPCRLSFGGFDPEIEKINASKMKGVYAPLRQAPSKPQEDGMEVDVSAEKAYEHMNTSLGDQQPKNFVHKNSKAHRFEPKKNNDQFGGGKRGKFNNNNRHRGRGGSQNFRGRGGHDRSCSNDRASSSSSNNKRKFDDNGDSKPPKMKFLKPS</sequence>
<accession>A0A8B7PLD4</accession>
<protein>
    <submittedName>
        <fullName evidence="3">M-phase phosphoprotein 6</fullName>
    </submittedName>
</protein>
<dbReference type="CTD" id="35382"/>
<dbReference type="InterPro" id="IPR019324">
    <property type="entry name" value="MPP6"/>
</dbReference>
<feature type="compositionally biased region" description="Basic and acidic residues" evidence="1">
    <location>
        <begin position="195"/>
        <end position="205"/>
    </location>
</feature>
<evidence type="ECO:0000256" key="1">
    <source>
        <dbReference type="SAM" id="MobiDB-lite"/>
    </source>
</evidence>
<evidence type="ECO:0000313" key="2">
    <source>
        <dbReference type="Proteomes" id="UP000694843"/>
    </source>
</evidence>
<feature type="compositionally biased region" description="Low complexity" evidence="1">
    <location>
        <begin position="183"/>
        <end position="192"/>
    </location>
</feature>
<dbReference type="Pfam" id="PF10175">
    <property type="entry name" value="MPP6"/>
    <property type="match status" value="1"/>
</dbReference>
<gene>
    <name evidence="3" type="primary">LOC108681677</name>
</gene>
<dbReference type="RefSeq" id="XP_018026217.1">
    <property type="nucleotide sequence ID" value="XM_018170728.2"/>
</dbReference>
<dbReference type="GeneID" id="108681677"/>
<organism evidence="2 3">
    <name type="scientific">Hyalella azteca</name>
    <name type="common">Amphipod</name>
    <dbReference type="NCBI Taxonomy" id="294128"/>
    <lineage>
        <taxon>Eukaryota</taxon>
        <taxon>Metazoa</taxon>
        <taxon>Ecdysozoa</taxon>
        <taxon>Arthropoda</taxon>
        <taxon>Crustacea</taxon>
        <taxon>Multicrustacea</taxon>
        <taxon>Malacostraca</taxon>
        <taxon>Eumalacostraca</taxon>
        <taxon>Peracarida</taxon>
        <taxon>Amphipoda</taxon>
        <taxon>Senticaudata</taxon>
        <taxon>Talitrida</taxon>
        <taxon>Talitroidea</taxon>
        <taxon>Hyalellidae</taxon>
        <taxon>Hyalella</taxon>
    </lineage>
</organism>
<proteinExistence type="predicted"/>
<keyword evidence="2" id="KW-1185">Reference proteome</keyword>
<dbReference type="OMA" id="CERYIFG"/>
<dbReference type="OrthoDB" id="20403at2759"/>
<evidence type="ECO:0000313" key="3">
    <source>
        <dbReference type="RefSeq" id="XP_018026217.1"/>
    </source>
</evidence>
<dbReference type="KEGG" id="hazt:108681677"/>
<feature type="compositionally biased region" description="Polar residues" evidence="1">
    <location>
        <begin position="117"/>
        <end position="127"/>
    </location>
</feature>
<dbReference type="PANTHER" id="PTHR13582">
    <property type="entry name" value="M-PHASE PHOSPHOPROTEIN 6"/>
    <property type="match status" value="1"/>
</dbReference>
<dbReference type="Proteomes" id="UP000694843">
    <property type="component" value="Unplaced"/>
</dbReference>
<feature type="compositionally biased region" description="Basic residues" evidence="1">
    <location>
        <begin position="152"/>
        <end position="165"/>
    </location>
</feature>
<dbReference type="AlphaFoldDB" id="A0A8B7PLD4"/>